<dbReference type="GO" id="GO:0005694">
    <property type="term" value="C:chromosome"/>
    <property type="evidence" value="ECO:0007669"/>
    <property type="project" value="UniProtKB-SubCell"/>
</dbReference>
<evidence type="ECO:0000256" key="7">
    <source>
        <dbReference type="ARBA" id="ARBA00023242"/>
    </source>
</evidence>
<name>A0AAV9XUY6_9CRYT</name>
<evidence type="ECO:0000256" key="3">
    <source>
        <dbReference type="ARBA" id="ARBA00022454"/>
    </source>
</evidence>
<proteinExistence type="predicted"/>
<dbReference type="AlphaFoldDB" id="A0AAV9XUY6"/>
<dbReference type="InterPro" id="IPR006560">
    <property type="entry name" value="AWS_dom"/>
</dbReference>
<keyword evidence="5" id="KW-0808">Transferase</keyword>
<dbReference type="GO" id="GO:0032259">
    <property type="term" value="P:methylation"/>
    <property type="evidence" value="ECO:0007669"/>
    <property type="project" value="UniProtKB-KW"/>
</dbReference>
<keyword evidence="11" id="KW-1185">Reference proteome</keyword>
<evidence type="ECO:0000259" key="9">
    <source>
        <dbReference type="PROSITE" id="PS51215"/>
    </source>
</evidence>
<dbReference type="PANTHER" id="PTHR22884">
    <property type="entry name" value="SET DOMAIN PROTEINS"/>
    <property type="match status" value="1"/>
</dbReference>
<evidence type="ECO:0000256" key="1">
    <source>
        <dbReference type="ARBA" id="ARBA00004123"/>
    </source>
</evidence>
<sequence length="876" mass="102840">MGLQNTRDLIGNKSFVCFSNTESRDEHEFLSKRIVEFGTGLIPLVNNTVKCTCEKTCDEFCLNRLNRYECNRSICGLYNNLHYVYCNNRPFQRLNEKKRIKFTAEKYRPRNEKEKSTRKFNLNVPRTSTRLILLEGISKGELIIECKGEILTNIDVRDRYSCYFGLNNNIDETQYCKEEIKNIPEKLFCLVDGYVYLDMTDKGNEARHIRHSCDPNSRAEVWISRPFNSSLKSGFRNEFSITWLKVGIFALKNLEKGTEITIDYENLVSRQIPGLKKKENVSNYIGMFNCHCNSEICRKIIGTKEPPEEYELSSCLIPIPNKKEREKKYSRSDLTKGITPNKNSFESYIDIKDKLAGSQKKWREQHKKKQMENISHESPNIFEHDKNKIIEIQKRNFGIEAENGAPKYKIDIPLWYLYTIISWKGIPNIEKCCNSYLPHNNLYKQHYSRYNKTKNFSNLCPQRKSERLRRSCSKETHVYKVSKTNPKSNIGSIKFTGKRSIFLHLMTHPWYLALNCHTDVDVEFGKLWKSFLSRSIYLGRLFVIQRISIFFNVYKVNDEDLSWALIDQGIGDDEKCTVCSFHGTLLSCDICSRGVHKSCLNKSNQFISSPLFRLPDWFPMNDIKRKSYFNELVSLLYGKTNKNDFNFLHSSGNKIKCSKITVIYNPSMSIRNSHNTSIKSKDSETFICHICSNSYHSRFWISLSARKRKRISINAMKIRLARAFNTHFYGKQFSVNHSHAQKRATIKETKKNNVKIRPQRNNQIRIAKIMINNLFVWRRNNSKFKIDQNMVFSELSTNYIRRKEIDSRWNNRENNPCLRFTNPNIDHKNHSKFDQNILTRESSNISVVKLEPLQILDSISFNEYIKINTLTTKYTP</sequence>
<dbReference type="InterPro" id="IPR046341">
    <property type="entry name" value="SET_dom_sf"/>
</dbReference>
<keyword evidence="3" id="KW-0158">Chromosome</keyword>
<keyword evidence="7" id="KW-0539">Nucleus</keyword>
<evidence type="ECO:0000313" key="11">
    <source>
        <dbReference type="Proteomes" id="UP001311799"/>
    </source>
</evidence>
<feature type="domain" description="SET" evidence="8">
    <location>
        <begin position="96"/>
        <end position="265"/>
    </location>
</feature>
<reference evidence="10 11" key="1">
    <citation type="submission" date="2023-10" db="EMBL/GenBank/DDBJ databases">
        <title>Comparative genomics analysis reveals potential genetic determinants of host preference in Cryptosporidium xiaoi.</title>
        <authorList>
            <person name="Xiao L."/>
            <person name="Li J."/>
        </authorList>
    </citation>
    <scope>NUCLEOTIDE SEQUENCE [LARGE SCALE GENOMIC DNA]</scope>
    <source>
        <strain evidence="10 11">52996</strain>
    </source>
</reference>
<dbReference type="PROSITE" id="PS51215">
    <property type="entry name" value="AWS"/>
    <property type="match status" value="1"/>
</dbReference>
<protein>
    <submittedName>
        <fullName evidence="10">SET domain protein</fullName>
    </submittedName>
</protein>
<evidence type="ECO:0000256" key="5">
    <source>
        <dbReference type="ARBA" id="ARBA00022679"/>
    </source>
</evidence>
<dbReference type="Proteomes" id="UP001311799">
    <property type="component" value="Unassembled WGS sequence"/>
</dbReference>
<evidence type="ECO:0000313" key="10">
    <source>
        <dbReference type="EMBL" id="KAK6588084.1"/>
    </source>
</evidence>
<keyword evidence="4" id="KW-0489">Methyltransferase</keyword>
<dbReference type="SUPFAM" id="SSF57903">
    <property type="entry name" value="FYVE/PHD zinc finger"/>
    <property type="match status" value="1"/>
</dbReference>
<dbReference type="SMART" id="SM00317">
    <property type="entry name" value="SET"/>
    <property type="match status" value="1"/>
</dbReference>
<evidence type="ECO:0000259" key="8">
    <source>
        <dbReference type="PROSITE" id="PS50280"/>
    </source>
</evidence>
<evidence type="ECO:0000256" key="4">
    <source>
        <dbReference type="ARBA" id="ARBA00022603"/>
    </source>
</evidence>
<feature type="domain" description="AWS" evidence="9">
    <location>
        <begin position="46"/>
        <end position="95"/>
    </location>
</feature>
<dbReference type="PROSITE" id="PS50280">
    <property type="entry name" value="SET"/>
    <property type="match status" value="1"/>
</dbReference>
<dbReference type="GO" id="GO:0042054">
    <property type="term" value="F:histone methyltransferase activity"/>
    <property type="evidence" value="ECO:0007669"/>
    <property type="project" value="InterPro"/>
</dbReference>
<dbReference type="SUPFAM" id="SSF82199">
    <property type="entry name" value="SET domain"/>
    <property type="match status" value="1"/>
</dbReference>
<comment type="caution">
    <text evidence="10">The sequence shown here is derived from an EMBL/GenBank/DDBJ whole genome shotgun (WGS) entry which is preliminary data.</text>
</comment>
<keyword evidence="6" id="KW-0949">S-adenosyl-L-methionine</keyword>
<dbReference type="InterPro" id="IPR001214">
    <property type="entry name" value="SET_dom"/>
</dbReference>
<dbReference type="InterPro" id="IPR013083">
    <property type="entry name" value="Znf_RING/FYVE/PHD"/>
</dbReference>
<organism evidence="10 11">
    <name type="scientific">Cryptosporidium xiaoi</name>
    <dbReference type="NCBI Taxonomy" id="659607"/>
    <lineage>
        <taxon>Eukaryota</taxon>
        <taxon>Sar</taxon>
        <taxon>Alveolata</taxon>
        <taxon>Apicomplexa</taxon>
        <taxon>Conoidasida</taxon>
        <taxon>Coccidia</taxon>
        <taxon>Eucoccidiorida</taxon>
        <taxon>Eimeriorina</taxon>
        <taxon>Cryptosporidiidae</taxon>
        <taxon>Cryptosporidium</taxon>
    </lineage>
</organism>
<gene>
    <name evidence="10" type="ORF">RS030_7964</name>
</gene>
<dbReference type="EMBL" id="JAWDEY010000035">
    <property type="protein sequence ID" value="KAK6588084.1"/>
    <property type="molecule type" value="Genomic_DNA"/>
</dbReference>
<dbReference type="InterPro" id="IPR050777">
    <property type="entry name" value="SET2_Histone-Lys_MeTrsfase"/>
</dbReference>
<comment type="subcellular location">
    <subcellularLocation>
        <location evidence="2">Chromosome</location>
    </subcellularLocation>
    <subcellularLocation>
        <location evidence="1">Nucleus</location>
    </subcellularLocation>
</comment>
<dbReference type="GO" id="GO:0005634">
    <property type="term" value="C:nucleus"/>
    <property type="evidence" value="ECO:0007669"/>
    <property type="project" value="UniProtKB-SubCell"/>
</dbReference>
<dbReference type="Pfam" id="PF00856">
    <property type="entry name" value="SET"/>
    <property type="match status" value="1"/>
</dbReference>
<evidence type="ECO:0000256" key="2">
    <source>
        <dbReference type="ARBA" id="ARBA00004286"/>
    </source>
</evidence>
<dbReference type="Gene3D" id="2.170.270.10">
    <property type="entry name" value="SET domain"/>
    <property type="match status" value="1"/>
</dbReference>
<dbReference type="Gene3D" id="3.30.40.10">
    <property type="entry name" value="Zinc/RING finger domain, C3HC4 (zinc finger)"/>
    <property type="match status" value="1"/>
</dbReference>
<evidence type="ECO:0000256" key="6">
    <source>
        <dbReference type="ARBA" id="ARBA00022691"/>
    </source>
</evidence>
<dbReference type="InterPro" id="IPR011011">
    <property type="entry name" value="Znf_FYVE_PHD"/>
</dbReference>
<accession>A0AAV9XUY6</accession>